<accession>A0AAV3V7Y1</accession>
<proteinExistence type="predicted"/>
<dbReference type="AlphaFoldDB" id="A0AAV3V7Y1"/>
<evidence type="ECO:0000313" key="2">
    <source>
        <dbReference type="Proteomes" id="UP000006320"/>
    </source>
</evidence>
<dbReference type="Proteomes" id="UP000006320">
    <property type="component" value="Unassembled WGS sequence"/>
</dbReference>
<comment type="caution">
    <text evidence="1">The sequence shown here is derived from an EMBL/GenBank/DDBJ whole genome shotgun (WGS) entry which is preliminary data.</text>
</comment>
<name>A0AAV3V7Y1_9ALTE</name>
<sequence length="46" mass="5236">MFESDTLPLRYKPKKGRVGAEFNRHAIFILSNTFETSAFNKSLVSS</sequence>
<dbReference type="EMBL" id="BAEM01000059">
    <property type="protein sequence ID" value="GAC12405.1"/>
    <property type="molecule type" value="Genomic_DNA"/>
</dbReference>
<reference evidence="1 2" key="1">
    <citation type="journal article" date="2017" name="Antonie Van Leeuwenhoek">
        <title>Rhizobium rhizosphaerae sp. nov., a novel species isolated from rice rhizosphere.</title>
        <authorList>
            <person name="Zhao J.J."/>
            <person name="Zhang J."/>
            <person name="Zhang R.J."/>
            <person name="Zhang C.W."/>
            <person name="Yin H.Q."/>
            <person name="Zhang X.X."/>
        </authorList>
    </citation>
    <scope>NUCLEOTIDE SEQUENCE [LARGE SCALE GENOMIC DNA]</scope>
    <source>
        <strain evidence="1 2">S18K6</strain>
    </source>
</reference>
<gene>
    <name evidence="1" type="ORF">GCHA_4487</name>
</gene>
<organism evidence="1 2">
    <name type="scientific">Paraglaciecola chathamensis S18K6</name>
    <dbReference type="NCBI Taxonomy" id="1127672"/>
    <lineage>
        <taxon>Bacteria</taxon>
        <taxon>Pseudomonadati</taxon>
        <taxon>Pseudomonadota</taxon>
        <taxon>Gammaproteobacteria</taxon>
        <taxon>Alteromonadales</taxon>
        <taxon>Alteromonadaceae</taxon>
        <taxon>Paraglaciecola</taxon>
    </lineage>
</organism>
<evidence type="ECO:0000313" key="1">
    <source>
        <dbReference type="EMBL" id="GAC12405.1"/>
    </source>
</evidence>
<protein>
    <submittedName>
        <fullName evidence="1">Uncharacterized protein</fullName>
    </submittedName>
</protein>